<protein>
    <submittedName>
        <fullName evidence="1">Uncharacterized protein</fullName>
    </submittedName>
</protein>
<keyword evidence="2" id="KW-1185">Reference proteome</keyword>
<evidence type="ECO:0000313" key="2">
    <source>
        <dbReference type="Proteomes" id="UP000604661"/>
    </source>
</evidence>
<name>A0ABR8F1V0_NOSLI</name>
<proteinExistence type="predicted"/>
<sequence>MEILVPQIEETGEYDLEALFIRLGYEIDAVAVNKLLNIRARGLMN</sequence>
<reference evidence="1 2" key="1">
    <citation type="journal article" date="2020" name="ISME J.">
        <title>Comparative genomics reveals insights into cyanobacterial evolution and habitat adaptation.</title>
        <authorList>
            <person name="Chen M.Y."/>
            <person name="Teng W.K."/>
            <person name="Zhao L."/>
            <person name="Hu C.X."/>
            <person name="Zhou Y.K."/>
            <person name="Han B.P."/>
            <person name="Song L.R."/>
            <person name="Shu W.S."/>
        </authorList>
    </citation>
    <scope>NUCLEOTIDE SEQUENCE [LARGE SCALE GENOMIC DNA]</scope>
    <source>
        <strain evidence="1 2">FACHB-391</strain>
    </source>
</reference>
<dbReference type="Proteomes" id="UP000604661">
    <property type="component" value="Unassembled WGS sequence"/>
</dbReference>
<accession>A0ABR8F1V0</accession>
<gene>
    <name evidence="1" type="ORF">H6G95_24995</name>
</gene>
<evidence type="ECO:0000313" key="1">
    <source>
        <dbReference type="EMBL" id="MBD2563809.1"/>
    </source>
</evidence>
<organism evidence="1 2">
    <name type="scientific">Nostoc linckia FACHB-391</name>
    <dbReference type="NCBI Taxonomy" id="2692906"/>
    <lineage>
        <taxon>Bacteria</taxon>
        <taxon>Bacillati</taxon>
        <taxon>Cyanobacteriota</taxon>
        <taxon>Cyanophyceae</taxon>
        <taxon>Nostocales</taxon>
        <taxon>Nostocaceae</taxon>
        <taxon>Nostoc</taxon>
    </lineage>
</organism>
<comment type="caution">
    <text evidence="1">The sequence shown here is derived from an EMBL/GenBank/DDBJ whole genome shotgun (WGS) entry which is preliminary data.</text>
</comment>
<dbReference type="EMBL" id="JACJTE010000036">
    <property type="protein sequence ID" value="MBD2563809.1"/>
    <property type="molecule type" value="Genomic_DNA"/>
</dbReference>